<feature type="transmembrane region" description="Helical" evidence="6">
    <location>
        <begin position="148"/>
        <end position="169"/>
    </location>
</feature>
<evidence type="ECO:0000256" key="1">
    <source>
        <dbReference type="ARBA" id="ARBA00004141"/>
    </source>
</evidence>
<dbReference type="AlphaFoldDB" id="A0A9E8ZAJ2"/>
<feature type="transmembrane region" description="Helical" evidence="6">
    <location>
        <begin position="288"/>
        <end position="312"/>
    </location>
</feature>
<organism evidence="7 8">
    <name type="scientific">Thermocoleostomius sinensis A174</name>
    <dbReference type="NCBI Taxonomy" id="2016057"/>
    <lineage>
        <taxon>Bacteria</taxon>
        <taxon>Bacillati</taxon>
        <taxon>Cyanobacteriota</taxon>
        <taxon>Cyanophyceae</taxon>
        <taxon>Oculatellales</taxon>
        <taxon>Oculatellaceae</taxon>
        <taxon>Thermocoleostomius</taxon>
    </lineage>
</organism>
<dbReference type="PANTHER" id="PTHR21716:SF64">
    <property type="entry name" value="AI-2 TRANSPORT PROTEIN TQSA"/>
    <property type="match status" value="1"/>
</dbReference>
<comment type="subcellular location">
    <subcellularLocation>
        <location evidence="1">Membrane</location>
        <topology evidence="1">Multi-pass membrane protein</topology>
    </subcellularLocation>
</comment>
<dbReference type="PANTHER" id="PTHR21716">
    <property type="entry name" value="TRANSMEMBRANE PROTEIN"/>
    <property type="match status" value="1"/>
</dbReference>
<reference evidence="7" key="1">
    <citation type="submission" date="2022-12" db="EMBL/GenBank/DDBJ databases">
        <title>Polyphasic identification of a Novel Hot-Spring Cyanobacterium Ocullathermofonsia sinensis gen nov. sp. nov. and Genomic Insights on its Adaptations to the Thermal Habitat.</title>
        <authorList>
            <person name="Daroch M."/>
            <person name="Tang J."/>
            <person name="Jiang Y."/>
        </authorList>
    </citation>
    <scope>NUCLEOTIDE SEQUENCE</scope>
    <source>
        <strain evidence="7">PKUAC-SCTA174</strain>
    </source>
</reference>
<dbReference type="InterPro" id="IPR002549">
    <property type="entry name" value="AI-2E-like"/>
</dbReference>
<feature type="transmembrane region" description="Helical" evidence="6">
    <location>
        <begin position="60"/>
        <end position="85"/>
    </location>
</feature>
<dbReference type="Proteomes" id="UP001163152">
    <property type="component" value="Chromosome"/>
</dbReference>
<dbReference type="GO" id="GO:0016020">
    <property type="term" value="C:membrane"/>
    <property type="evidence" value="ECO:0007669"/>
    <property type="project" value="UniProtKB-SubCell"/>
</dbReference>
<sequence length="357" mass="39285">MQRPASITRLLVSLSSLVIIIAGLKAAAGLLGPILLSLFIVLVTAPLVEWLRRRRVPNWLSYVLVVLGVVAIGLLLIGFLGISVVQLTDALPTYRSRLEVQLAALVDWLSDRGLEASDIIELDLIDPGRIIQLIISFIRGLLNTLSNAGLTLFIFIYMLVGSASFSRKLNRSLGQSSPMLNRIQGFSRSISVYLFIKTGLGALTAIGQTLLLWAIGVDFAILWGVLSFLFNYIPNVGYIIALIPPMIMALLEFGIGKALIVFVGYALINNFFDMVIAPRYLGKGLDLSTLVTFLAVIFWTWVLGPIGAFLALPLTVMLKKLLLEPFTDTRLLATLIGAEDQEDTINYRVQPDTKRKR</sequence>
<feature type="transmembrane region" description="Helical" evidence="6">
    <location>
        <begin position="7"/>
        <end position="24"/>
    </location>
</feature>
<gene>
    <name evidence="7" type="ORF">OXH18_14095</name>
</gene>
<dbReference type="EMBL" id="CP113797">
    <property type="protein sequence ID" value="WAL58317.1"/>
    <property type="molecule type" value="Genomic_DNA"/>
</dbReference>
<protein>
    <submittedName>
        <fullName evidence="7">AI-2E family transporter</fullName>
    </submittedName>
</protein>
<proteinExistence type="inferred from homology"/>
<evidence type="ECO:0000256" key="4">
    <source>
        <dbReference type="ARBA" id="ARBA00022989"/>
    </source>
</evidence>
<feature type="transmembrane region" description="Helical" evidence="6">
    <location>
        <begin position="221"/>
        <end position="243"/>
    </location>
</feature>
<keyword evidence="4 6" id="KW-1133">Transmembrane helix</keyword>
<evidence type="ECO:0000256" key="2">
    <source>
        <dbReference type="ARBA" id="ARBA00009773"/>
    </source>
</evidence>
<dbReference type="RefSeq" id="WP_268607725.1">
    <property type="nucleotide sequence ID" value="NZ_CP113797.1"/>
</dbReference>
<dbReference type="KEGG" id="tsin:OXH18_14095"/>
<evidence type="ECO:0000256" key="5">
    <source>
        <dbReference type="ARBA" id="ARBA00023136"/>
    </source>
</evidence>
<evidence type="ECO:0000256" key="3">
    <source>
        <dbReference type="ARBA" id="ARBA00022692"/>
    </source>
</evidence>
<feature type="transmembrane region" description="Helical" evidence="6">
    <location>
        <begin position="190"/>
        <end position="215"/>
    </location>
</feature>
<accession>A0A9E8ZAJ2</accession>
<evidence type="ECO:0000256" key="6">
    <source>
        <dbReference type="SAM" id="Phobius"/>
    </source>
</evidence>
<dbReference type="GO" id="GO:0055085">
    <property type="term" value="P:transmembrane transport"/>
    <property type="evidence" value="ECO:0007669"/>
    <property type="project" value="TreeGrafter"/>
</dbReference>
<comment type="similarity">
    <text evidence="2">Belongs to the autoinducer-2 exporter (AI-2E) (TC 2.A.86) family.</text>
</comment>
<dbReference type="Pfam" id="PF01594">
    <property type="entry name" value="AI-2E_transport"/>
    <property type="match status" value="1"/>
</dbReference>
<keyword evidence="3 6" id="KW-0812">Transmembrane</keyword>
<keyword evidence="5 6" id="KW-0472">Membrane</keyword>
<evidence type="ECO:0000313" key="8">
    <source>
        <dbReference type="Proteomes" id="UP001163152"/>
    </source>
</evidence>
<keyword evidence="8" id="KW-1185">Reference proteome</keyword>
<name>A0A9E8ZAJ2_9CYAN</name>
<feature type="transmembrane region" description="Helical" evidence="6">
    <location>
        <begin position="250"/>
        <end position="268"/>
    </location>
</feature>
<evidence type="ECO:0000313" key="7">
    <source>
        <dbReference type="EMBL" id="WAL58317.1"/>
    </source>
</evidence>
<feature type="transmembrane region" description="Helical" evidence="6">
    <location>
        <begin position="30"/>
        <end position="48"/>
    </location>
</feature>